<evidence type="ECO:0000256" key="1">
    <source>
        <dbReference type="ARBA" id="ARBA00006484"/>
    </source>
</evidence>
<organism evidence="3 4">
    <name type="scientific">Candidatus Segetimicrobium genomatis</name>
    <dbReference type="NCBI Taxonomy" id="2569760"/>
    <lineage>
        <taxon>Bacteria</taxon>
        <taxon>Bacillati</taxon>
        <taxon>Candidatus Sysuimicrobiota</taxon>
        <taxon>Candidatus Sysuimicrobiia</taxon>
        <taxon>Candidatus Sysuimicrobiales</taxon>
        <taxon>Candidatus Segetimicrobiaceae</taxon>
        <taxon>Candidatus Segetimicrobium</taxon>
    </lineage>
</organism>
<dbReference type="Proteomes" id="UP000319353">
    <property type="component" value="Unassembled WGS sequence"/>
</dbReference>
<dbReference type="GO" id="GO:0016491">
    <property type="term" value="F:oxidoreductase activity"/>
    <property type="evidence" value="ECO:0007669"/>
    <property type="project" value="UniProtKB-KW"/>
</dbReference>
<accession>A0A537KQW0</accession>
<dbReference type="PRINTS" id="PR00081">
    <property type="entry name" value="GDHRDH"/>
</dbReference>
<protein>
    <submittedName>
        <fullName evidence="3">SDR family NAD(P)-dependent oxidoreductase</fullName>
    </submittedName>
</protein>
<reference evidence="3 4" key="1">
    <citation type="journal article" date="2019" name="Nat. Microbiol.">
        <title>Mediterranean grassland soil C-N compound turnover is dependent on rainfall and depth, and is mediated by genomically divergent microorganisms.</title>
        <authorList>
            <person name="Diamond S."/>
            <person name="Andeer P.F."/>
            <person name="Li Z."/>
            <person name="Crits-Christoph A."/>
            <person name="Burstein D."/>
            <person name="Anantharaman K."/>
            <person name="Lane K.R."/>
            <person name="Thomas B.C."/>
            <person name="Pan C."/>
            <person name="Northen T.R."/>
            <person name="Banfield J.F."/>
        </authorList>
    </citation>
    <scope>NUCLEOTIDE SEQUENCE [LARGE SCALE GENOMIC DNA]</scope>
    <source>
        <strain evidence="3">NP_4</strain>
    </source>
</reference>
<comment type="caution">
    <text evidence="3">The sequence shown here is derived from an EMBL/GenBank/DDBJ whole genome shotgun (WGS) entry which is preliminary data.</text>
</comment>
<proteinExistence type="inferred from homology"/>
<evidence type="ECO:0000256" key="2">
    <source>
        <dbReference type="ARBA" id="ARBA00023002"/>
    </source>
</evidence>
<dbReference type="InterPro" id="IPR002347">
    <property type="entry name" value="SDR_fam"/>
</dbReference>
<dbReference type="SUPFAM" id="SSF51735">
    <property type="entry name" value="NAD(P)-binding Rossmann-fold domains"/>
    <property type="match status" value="1"/>
</dbReference>
<dbReference type="PANTHER" id="PTHR44196">
    <property type="entry name" value="DEHYDROGENASE/REDUCTASE SDR FAMILY MEMBER 7B"/>
    <property type="match status" value="1"/>
</dbReference>
<keyword evidence="2" id="KW-0560">Oxidoreductase</keyword>
<dbReference type="PANTHER" id="PTHR44196:SF1">
    <property type="entry name" value="DEHYDROGENASE_REDUCTASE SDR FAMILY MEMBER 7B"/>
    <property type="match status" value="1"/>
</dbReference>
<dbReference type="Gene3D" id="3.40.50.720">
    <property type="entry name" value="NAD(P)-binding Rossmann-like Domain"/>
    <property type="match status" value="1"/>
</dbReference>
<dbReference type="Pfam" id="PF00106">
    <property type="entry name" value="adh_short"/>
    <property type="match status" value="1"/>
</dbReference>
<sequence>MGPLGQAPVEEFDKQYRVNLRAPYALTRALLPMIRSARGQIVFINSTVGLATRANVAQFSATQHGLKAMADCLREEVNPDGVRVLTVFPGRTATARQAAIHQLEGRPYHPDRLLQTRDVAAVVLNALGLDRTAEVTDIRVRSLIKP</sequence>
<dbReference type="AlphaFoldDB" id="A0A537KQW0"/>
<dbReference type="GO" id="GO:0016020">
    <property type="term" value="C:membrane"/>
    <property type="evidence" value="ECO:0007669"/>
    <property type="project" value="TreeGrafter"/>
</dbReference>
<evidence type="ECO:0000313" key="3">
    <source>
        <dbReference type="EMBL" id="TMI98134.1"/>
    </source>
</evidence>
<gene>
    <name evidence="3" type="ORF">E6H01_12745</name>
</gene>
<dbReference type="EMBL" id="VBAL01000184">
    <property type="protein sequence ID" value="TMI98134.1"/>
    <property type="molecule type" value="Genomic_DNA"/>
</dbReference>
<comment type="similarity">
    <text evidence="1">Belongs to the short-chain dehydrogenases/reductases (SDR) family.</text>
</comment>
<evidence type="ECO:0000313" key="4">
    <source>
        <dbReference type="Proteomes" id="UP000319353"/>
    </source>
</evidence>
<dbReference type="InterPro" id="IPR036291">
    <property type="entry name" value="NAD(P)-bd_dom_sf"/>
</dbReference>
<name>A0A537KQW0_9BACT</name>